<keyword evidence="2" id="KW-0812">Transmembrane</keyword>
<evidence type="ECO:0000256" key="2">
    <source>
        <dbReference type="SAM" id="Phobius"/>
    </source>
</evidence>
<reference evidence="3" key="2">
    <citation type="submission" date="2020-05" db="UniProtKB">
        <authorList>
            <consortium name="EnsemblMetazoa"/>
        </authorList>
    </citation>
    <scope>IDENTIFICATION</scope>
    <source>
        <strain evidence="3">FAR1</strain>
    </source>
</reference>
<name>A0A182Q691_9DIPT</name>
<sequence>MVQPSSRCSSASLKLRTGQKLAPETKPYPLPRQQDALAADLRMVLRADVSFAKRLDRKRSRLSGGILTRTGGSLLTATIATVSTVSMAVVAVVWLLVWLPCTWFEPLPLPPLLIMRMLAYEVPPTWFCCMLSAAGSSVIGGGMLLSSLAVSIGDSTIGAPCPLCPLPFVIGPPVPGPGGDPSPSSPIGLPNEMGGWMAVGVCWGVSSEMSLSATSGTGGGTIDEGPFEGSPFGSDAGSSTGGGGSGTPPAWHACPGCLRMKDVSQQAPSVTVVSGTPCWGAPWPTRAFDTTTVWPFIIRGEAFFGGVQVISVSGIKSSLPGGRIIVVSRSFDGGRKKLGRGAFITSGSCVQVVSRSSRFENDGRSSGVGFQQSAIMRYTAIGQPWGASNRPPPVTSCITSRFGSPVYGIKPKLNTSHSNTPNDHTSVLDVKIPSRNASGGIHLIGSIALPPLR</sequence>
<dbReference type="VEuPathDB" id="VectorBase:AFAF003882"/>
<accession>A0A182Q691</accession>
<evidence type="ECO:0000313" key="4">
    <source>
        <dbReference type="Proteomes" id="UP000075886"/>
    </source>
</evidence>
<dbReference type="AlphaFoldDB" id="A0A182Q691"/>
<protein>
    <submittedName>
        <fullName evidence="3">Uncharacterized protein</fullName>
    </submittedName>
</protein>
<dbReference type="EnsemblMetazoa" id="AFAF003882-RA">
    <property type="protein sequence ID" value="AFAF003882-PA"/>
    <property type="gene ID" value="AFAF003882"/>
</dbReference>
<feature type="transmembrane region" description="Helical" evidence="2">
    <location>
        <begin position="74"/>
        <end position="99"/>
    </location>
</feature>
<dbReference type="EMBL" id="AXCN02001104">
    <property type="status" value="NOT_ANNOTATED_CDS"/>
    <property type="molecule type" value="Genomic_DNA"/>
</dbReference>
<dbReference type="Proteomes" id="UP000075886">
    <property type="component" value="Unassembled WGS sequence"/>
</dbReference>
<evidence type="ECO:0000313" key="3">
    <source>
        <dbReference type="EnsemblMetazoa" id="AFAF003882-PA"/>
    </source>
</evidence>
<keyword evidence="2" id="KW-1133">Transmembrane helix</keyword>
<reference evidence="4" key="1">
    <citation type="submission" date="2014-01" db="EMBL/GenBank/DDBJ databases">
        <title>The Genome Sequence of Anopheles farauti FAR1 (V2).</title>
        <authorList>
            <consortium name="The Broad Institute Genomics Platform"/>
            <person name="Neafsey D.E."/>
            <person name="Besansky N."/>
            <person name="Howell P."/>
            <person name="Walton C."/>
            <person name="Young S.K."/>
            <person name="Zeng Q."/>
            <person name="Gargeya S."/>
            <person name="Fitzgerald M."/>
            <person name="Haas B."/>
            <person name="Abouelleil A."/>
            <person name="Allen A.W."/>
            <person name="Alvarado L."/>
            <person name="Arachchi H.M."/>
            <person name="Berlin A.M."/>
            <person name="Chapman S.B."/>
            <person name="Gainer-Dewar J."/>
            <person name="Goldberg J."/>
            <person name="Griggs A."/>
            <person name="Gujja S."/>
            <person name="Hansen M."/>
            <person name="Howarth C."/>
            <person name="Imamovic A."/>
            <person name="Ireland A."/>
            <person name="Larimer J."/>
            <person name="McCowan C."/>
            <person name="Murphy C."/>
            <person name="Pearson M."/>
            <person name="Poon T.W."/>
            <person name="Priest M."/>
            <person name="Roberts A."/>
            <person name="Saif S."/>
            <person name="Shea T."/>
            <person name="Sisk P."/>
            <person name="Sykes S."/>
            <person name="Wortman J."/>
            <person name="Nusbaum C."/>
            <person name="Birren B."/>
        </authorList>
    </citation>
    <scope>NUCLEOTIDE SEQUENCE [LARGE SCALE GENOMIC DNA]</scope>
    <source>
        <strain evidence="4">FAR1</strain>
    </source>
</reference>
<proteinExistence type="predicted"/>
<evidence type="ECO:0000256" key="1">
    <source>
        <dbReference type="SAM" id="MobiDB-lite"/>
    </source>
</evidence>
<keyword evidence="4" id="KW-1185">Reference proteome</keyword>
<feature type="region of interest" description="Disordered" evidence="1">
    <location>
        <begin position="213"/>
        <end position="247"/>
    </location>
</feature>
<organism evidence="3 4">
    <name type="scientific">Anopheles farauti</name>
    <dbReference type="NCBI Taxonomy" id="69004"/>
    <lineage>
        <taxon>Eukaryota</taxon>
        <taxon>Metazoa</taxon>
        <taxon>Ecdysozoa</taxon>
        <taxon>Arthropoda</taxon>
        <taxon>Hexapoda</taxon>
        <taxon>Insecta</taxon>
        <taxon>Pterygota</taxon>
        <taxon>Neoptera</taxon>
        <taxon>Endopterygota</taxon>
        <taxon>Diptera</taxon>
        <taxon>Nematocera</taxon>
        <taxon>Culicoidea</taxon>
        <taxon>Culicidae</taxon>
        <taxon>Anophelinae</taxon>
        <taxon>Anopheles</taxon>
    </lineage>
</organism>
<keyword evidence="2" id="KW-0472">Membrane</keyword>